<dbReference type="NCBIfam" id="TIGR00578">
    <property type="entry name" value="ku70"/>
    <property type="match status" value="1"/>
</dbReference>
<dbReference type="GO" id="GO:0010212">
    <property type="term" value="P:response to ionizing radiation"/>
    <property type="evidence" value="ECO:0007669"/>
    <property type="project" value="UniProtKB-ARBA"/>
</dbReference>
<dbReference type="SUPFAM" id="SSF100939">
    <property type="entry name" value="SPOC domain-like"/>
    <property type="match status" value="1"/>
</dbReference>
<dbReference type="InterPro" id="IPR006164">
    <property type="entry name" value="DNA_bd_Ku70/Ku80"/>
</dbReference>
<evidence type="ECO:0000256" key="1">
    <source>
        <dbReference type="ARBA" id="ARBA00004123"/>
    </source>
</evidence>
<dbReference type="GO" id="GO:0006310">
    <property type="term" value="P:DNA recombination"/>
    <property type="evidence" value="ECO:0007669"/>
    <property type="project" value="UniProtKB-KW"/>
</dbReference>
<dbReference type="Proteomes" id="UP001652581">
    <property type="component" value="Chromosome 12"/>
</dbReference>
<keyword evidence="7" id="KW-0067">ATP-binding</keyword>
<dbReference type="CDD" id="cd00788">
    <property type="entry name" value="KU70"/>
    <property type="match status" value="1"/>
</dbReference>
<dbReference type="RefSeq" id="XP_015097146.2">
    <property type="nucleotide sequence ID" value="XM_015241660.3"/>
</dbReference>
<evidence type="ECO:0000256" key="13">
    <source>
        <dbReference type="SAM" id="MobiDB-lite"/>
    </source>
</evidence>
<proteinExistence type="inferred from homology"/>
<gene>
    <name evidence="16 17 18" type="primary">XRCC6</name>
</gene>
<dbReference type="RefSeq" id="XP_031527649.2">
    <property type="nucleotide sequence ID" value="XM_031671789.2"/>
</dbReference>
<sequence>MSGWESYYKNQGDEEEEEQEEGLEAGLGDYKYSGRDSLIFLVDASRAMFDSQGEDELTPFDMSIQCIQSVYTNKIISSDRDLLAVVFYGTKKDKNSVNFKNIYVLQELDSPGAKRVLELDQFKGPKGKKHFQDLIGHGSDYSLSEVLWVCANLFSNVQFKMSYKRIMLFTNEDDPHGGDSAKASRARTKAGDLRDTGIFLDLMHLKKPGGFDISLFYRDIISIAEDEDIGVHFEESSKLEDLLRKVRAKENRKRVLYRLKLKLTKDVVLTVGIYNLVQKAFRPLPVRLYRETNEPVKTKTRTFNVNTGSLLLPSDTKRAQTYGERQIVLEKEETEELKRFDEPGLILIGFKPLVMLKKHHYLRPSLFVYPEESLVNGSSTLFSALLTKCLEKEVMAVCRYTPRQNTPPCFVALMPQEEVLDDQKIQVAPPGFQLIFLPFADDRRKVPFTEKVMANPEQVDKMKAIVQKLRFKYRSDSFENPVLQQHFRNLEALALDLMEPEQAVDLTLPKVEAMDKRLGSLVDEFKELVYPPGYSPEEQVPKRKQDDESSGSKRPKVVVSEEELRAHVSRGTLGKLTVPTLKEACRVHGLKGGLKKQELLDALTRHFQD</sequence>
<dbReference type="InterPro" id="IPR003034">
    <property type="entry name" value="SAP_dom"/>
</dbReference>
<dbReference type="KEGG" id="vpc:102539591"/>
<evidence type="ECO:0000256" key="12">
    <source>
        <dbReference type="PIRSR" id="PIRSR003033-1"/>
    </source>
</evidence>
<dbReference type="GO" id="GO:0002684">
    <property type="term" value="P:positive regulation of immune system process"/>
    <property type="evidence" value="ECO:0007669"/>
    <property type="project" value="UniProtKB-ARBA"/>
</dbReference>
<evidence type="ECO:0000256" key="2">
    <source>
        <dbReference type="ARBA" id="ARBA00005240"/>
    </source>
</evidence>
<dbReference type="Pfam" id="PF02037">
    <property type="entry name" value="SAP"/>
    <property type="match status" value="1"/>
</dbReference>
<dbReference type="InterPro" id="IPR005160">
    <property type="entry name" value="Ku_C"/>
</dbReference>
<dbReference type="PANTHER" id="PTHR12604">
    <property type="entry name" value="KU AUTOANTIGEN DNA HELICASE"/>
    <property type="match status" value="1"/>
</dbReference>
<dbReference type="GO" id="GO:0000723">
    <property type="term" value="P:telomere maintenance"/>
    <property type="evidence" value="ECO:0007669"/>
    <property type="project" value="InterPro"/>
</dbReference>
<evidence type="ECO:0000256" key="3">
    <source>
        <dbReference type="ARBA" id="ARBA00022741"/>
    </source>
</evidence>
<dbReference type="GO" id="GO:0016829">
    <property type="term" value="F:lyase activity"/>
    <property type="evidence" value="ECO:0007669"/>
    <property type="project" value="UniProtKB-KW"/>
</dbReference>
<dbReference type="GeneID" id="102539591"/>
<dbReference type="Gene3D" id="3.40.50.410">
    <property type="entry name" value="von Willebrand factor, type A domain"/>
    <property type="match status" value="1"/>
</dbReference>
<dbReference type="Pfam" id="PF02735">
    <property type="entry name" value="Ku"/>
    <property type="match status" value="1"/>
</dbReference>
<name>A0A6J3A1Q7_VICPA</name>
<dbReference type="GO" id="GO:0005524">
    <property type="term" value="F:ATP binding"/>
    <property type="evidence" value="ECO:0007669"/>
    <property type="project" value="UniProtKB-KW"/>
</dbReference>
<evidence type="ECO:0000256" key="10">
    <source>
        <dbReference type="ARBA" id="ARBA00023204"/>
    </source>
</evidence>
<dbReference type="InterPro" id="IPR036465">
    <property type="entry name" value="vWFA_dom_sf"/>
</dbReference>
<dbReference type="Pfam" id="PF03730">
    <property type="entry name" value="Ku_C"/>
    <property type="match status" value="1"/>
</dbReference>
<feature type="compositionally biased region" description="Acidic residues" evidence="13">
    <location>
        <begin position="13"/>
        <end position="22"/>
    </location>
</feature>
<dbReference type="SUPFAM" id="SSF68906">
    <property type="entry name" value="SAP domain"/>
    <property type="match status" value="1"/>
</dbReference>
<keyword evidence="9" id="KW-0233">DNA recombination</keyword>
<feature type="region of interest" description="Disordered" evidence="13">
    <location>
        <begin position="1"/>
        <end position="22"/>
    </location>
</feature>
<evidence type="ECO:0000256" key="9">
    <source>
        <dbReference type="ARBA" id="ARBA00023172"/>
    </source>
</evidence>
<feature type="compositionally biased region" description="Basic and acidic residues" evidence="13">
    <location>
        <begin position="539"/>
        <end position="551"/>
    </location>
</feature>
<dbReference type="PANTHER" id="PTHR12604:SF2">
    <property type="entry name" value="X-RAY REPAIR CROSS-COMPLEMENTING PROTEIN 6"/>
    <property type="match status" value="1"/>
</dbReference>
<dbReference type="GO" id="GO:0042162">
    <property type="term" value="F:telomeric DNA binding"/>
    <property type="evidence" value="ECO:0007669"/>
    <property type="project" value="InterPro"/>
</dbReference>
<dbReference type="CDD" id="cd01458">
    <property type="entry name" value="vWA_ku"/>
    <property type="match status" value="1"/>
</dbReference>
<evidence type="ECO:0000313" key="16">
    <source>
        <dbReference type="RefSeq" id="XP_015097146.2"/>
    </source>
</evidence>
<feature type="region of interest" description="Disordered" evidence="13">
    <location>
        <begin position="532"/>
        <end position="562"/>
    </location>
</feature>
<protein>
    <submittedName>
        <fullName evidence="16 17">X-ray repair cross-complementing protein 6 isoform X1</fullName>
    </submittedName>
</protein>
<dbReference type="InterPro" id="IPR016194">
    <property type="entry name" value="SPOC-like_C_dom_sf"/>
</dbReference>
<dbReference type="Pfam" id="PF03731">
    <property type="entry name" value="Ku_N"/>
    <property type="match status" value="1"/>
</dbReference>
<dbReference type="InterPro" id="IPR027388">
    <property type="entry name" value="Ku70_bridge/pillars_dom_sf"/>
</dbReference>
<dbReference type="GO" id="GO:0005737">
    <property type="term" value="C:cytoplasm"/>
    <property type="evidence" value="ECO:0007669"/>
    <property type="project" value="UniProtKB-SubCell"/>
</dbReference>
<evidence type="ECO:0000256" key="5">
    <source>
        <dbReference type="ARBA" id="ARBA00022801"/>
    </source>
</evidence>
<evidence type="ECO:0000313" key="18">
    <source>
        <dbReference type="RefSeq" id="XP_031527649.2"/>
    </source>
</evidence>
<reference evidence="16 17" key="1">
    <citation type="submission" date="2025-05" db="UniProtKB">
        <authorList>
            <consortium name="RefSeq"/>
        </authorList>
    </citation>
    <scope>IDENTIFICATION</scope>
</reference>
<dbReference type="GO" id="GO:0003684">
    <property type="term" value="F:damaged DNA binding"/>
    <property type="evidence" value="ECO:0007669"/>
    <property type="project" value="InterPro"/>
</dbReference>
<dbReference type="InterPro" id="IPR036361">
    <property type="entry name" value="SAP_dom_sf"/>
</dbReference>
<evidence type="ECO:0000256" key="11">
    <source>
        <dbReference type="ARBA" id="ARBA00023242"/>
    </source>
</evidence>
<evidence type="ECO:0000256" key="7">
    <source>
        <dbReference type="ARBA" id="ARBA00022840"/>
    </source>
</evidence>
<evidence type="ECO:0000256" key="8">
    <source>
        <dbReference type="ARBA" id="ARBA00023125"/>
    </source>
</evidence>
<evidence type="ECO:0000313" key="17">
    <source>
        <dbReference type="RefSeq" id="XP_015097147.2"/>
    </source>
</evidence>
<dbReference type="GO" id="GO:0003690">
    <property type="term" value="F:double-stranded DNA binding"/>
    <property type="evidence" value="ECO:0007669"/>
    <property type="project" value="UniProtKB-ARBA"/>
</dbReference>
<dbReference type="GO" id="GO:0005694">
    <property type="term" value="C:chromosome"/>
    <property type="evidence" value="ECO:0007669"/>
    <property type="project" value="UniProtKB-SubCell"/>
</dbReference>
<evidence type="ECO:0000259" key="14">
    <source>
        <dbReference type="SMART" id="SM00559"/>
    </source>
</evidence>
<dbReference type="GO" id="GO:0043564">
    <property type="term" value="C:Ku70:Ku80 complex"/>
    <property type="evidence" value="ECO:0007669"/>
    <property type="project" value="InterPro"/>
</dbReference>
<keyword evidence="4" id="KW-0227">DNA damage</keyword>
<organism evidence="15 18">
    <name type="scientific">Vicugna pacos</name>
    <name type="common">Alpaca</name>
    <name type="synonym">Lama pacos</name>
    <dbReference type="NCBI Taxonomy" id="30538"/>
    <lineage>
        <taxon>Eukaryota</taxon>
        <taxon>Metazoa</taxon>
        <taxon>Chordata</taxon>
        <taxon>Craniata</taxon>
        <taxon>Vertebrata</taxon>
        <taxon>Euteleostomi</taxon>
        <taxon>Mammalia</taxon>
        <taxon>Eutheria</taxon>
        <taxon>Laurasiatheria</taxon>
        <taxon>Artiodactyla</taxon>
        <taxon>Tylopoda</taxon>
        <taxon>Camelidae</taxon>
        <taxon>Vicugna</taxon>
    </lineage>
</organism>
<keyword evidence="8" id="KW-0238">DNA-binding</keyword>
<feature type="active site" description="Schiff-base intermediate with DNA; for 5'-deoxyribose-5-phosphate lyase activity" evidence="12">
    <location>
        <position position="31"/>
    </location>
</feature>
<accession>A0A6J3A1Q7</accession>
<dbReference type="Gene3D" id="4.10.970.10">
    <property type="entry name" value="Ku70, bridge and pillars"/>
    <property type="match status" value="1"/>
</dbReference>
<evidence type="ECO:0000256" key="4">
    <source>
        <dbReference type="ARBA" id="ARBA00022763"/>
    </source>
</evidence>
<dbReference type="RefSeq" id="XP_015097147.2">
    <property type="nucleotide sequence ID" value="XM_015241661.3"/>
</dbReference>
<dbReference type="Gene3D" id="1.10.1600.10">
    <property type="match status" value="1"/>
</dbReference>
<keyword evidence="15" id="KW-1185">Reference proteome</keyword>
<dbReference type="CTD" id="2547"/>
<keyword evidence="3" id="KW-0547">Nucleotide-binding</keyword>
<dbReference type="GO" id="GO:0045087">
    <property type="term" value="P:innate immune response"/>
    <property type="evidence" value="ECO:0007669"/>
    <property type="project" value="UniProtKB-KW"/>
</dbReference>
<dbReference type="InterPro" id="IPR006165">
    <property type="entry name" value="Ku70"/>
</dbReference>
<dbReference type="InterPro" id="IPR047087">
    <property type="entry name" value="KU70_core_dom"/>
</dbReference>
<dbReference type="GO" id="GO:0016787">
    <property type="term" value="F:hydrolase activity"/>
    <property type="evidence" value="ECO:0007669"/>
    <property type="project" value="UniProtKB-KW"/>
</dbReference>
<comment type="similarity">
    <text evidence="2">Belongs to the ku70 family.</text>
</comment>
<dbReference type="InterPro" id="IPR005161">
    <property type="entry name" value="Ku_N"/>
</dbReference>
<keyword evidence="5" id="KW-0378">Hydrolase</keyword>
<dbReference type="PIRSF" id="PIRSF003033">
    <property type="entry name" value="Ku70"/>
    <property type="match status" value="1"/>
</dbReference>
<dbReference type="Gene3D" id="2.40.290.10">
    <property type="match status" value="1"/>
</dbReference>
<keyword evidence="6" id="KW-0347">Helicase</keyword>
<keyword evidence="10" id="KW-0234">DNA repair</keyword>
<dbReference type="AlphaFoldDB" id="A0A6J3A1Q7"/>
<dbReference type="GO" id="GO:0003678">
    <property type="term" value="F:DNA helicase activity"/>
    <property type="evidence" value="ECO:0007669"/>
    <property type="project" value="InterPro"/>
</dbReference>
<dbReference type="SUPFAM" id="SSF53300">
    <property type="entry name" value="vWA-like"/>
    <property type="match status" value="1"/>
</dbReference>
<evidence type="ECO:0000256" key="6">
    <source>
        <dbReference type="ARBA" id="ARBA00022806"/>
    </source>
</evidence>
<dbReference type="GO" id="GO:0006303">
    <property type="term" value="P:double-strand break repair via nonhomologous end joining"/>
    <property type="evidence" value="ECO:0007669"/>
    <property type="project" value="InterPro"/>
</dbReference>
<evidence type="ECO:0000313" key="15">
    <source>
        <dbReference type="Proteomes" id="UP001652581"/>
    </source>
</evidence>
<keyword evidence="11" id="KW-0539">Nucleus</keyword>
<comment type="subcellular location">
    <subcellularLocation>
        <location evidence="1">Nucleus</location>
    </subcellularLocation>
</comment>
<feature type="domain" description="Ku" evidence="14">
    <location>
        <begin position="308"/>
        <end position="454"/>
    </location>
</feature>
<dbReference type="SMART" id="SM00559">
    <property type="entry name" value="Ku78"/>
    <property type="match status" value="1"/>
</dbReference>
<dbReference type="Gene3D" id="1.10.720.30">
    <property type="entry name" value="SAP domain"/>
    <property type="match status" value="1"/>
</dbReference>